<keyword evidence="1" id="KW-0472">Membrane</keyword>
<feature type="transmembrane region" description="Helical" evidence="1">
    <location>
        <begin position="108"/>
        <end position="128"/>
    </location>
</feature>
<evidence type="ECO:0000313" key="2">
    <source>
        <dbReference type="EMBL" id="KJY62100.1"/>
    </source>
</evidence>
<dbReference type="PATRIC" id="fig|303541.3.peg.220"/>
<keyword evidence="1" id="KW-1133">Transmembrane helix</keyword>
<dbReference type="STRING" id="303541.JF72_00800"/>
<dbReference type="AlphaFoldDB" id="A0A0F4LU10"/>
<dbReference type="HOGENOM" id="CLU_080365_3_0_9"/>
<dbReference type="EMBL" id="JXLG01000003">
    <property type="protein sequence ID" value="KJY62100.1"/>
    <property type="molecule type" value="Genomic_DNA"/>
</dbReference>
<name>A0A0F4LU10_9LACO</name>
<reference evidence="2 3" key="1">
    <citation type="submission" date="2015-01" db="EMBL/GenBank/DDBJ databases">
        <title>Comparative genomics of the lactic acid bacteria isolated from the honey bee gut.</title>
        <authorList>
            <person name="Ellegaard K.M."/>
            <person name="Tamarit D."/>
            <person name="Javelind E."/>
            <person name="Olofsson T."/>
            <person name="Andersson S.G."/>
            <person name="Vasquez A."/>
        </authorList>
    </citation>
    <scope>NUCLEOTIDE SEQUENCE [LARGE SCALE GENOMIC DNA]</scope>
    <source>
        <strain evidence="2 3">Hma11</strain>
    </source>
</reference>
<keyword evidence="1" id="KW-0812">Transmembrane</keyword>
<dbReference type="Pfam" id="PF22564">
    <property type="entry name" value="HAAS"/>
    <property type="match status" value="1"/>
</dbReference>
<feature type="transmembrane region" description="Helical" evidence="1">
    <location>
        <begin position="133"/>
        <end position="152"/>
    </location>
</feature>
<dbReference type="RefSeq" id="WP_052726725.1">
    <property type="nucleotide sequence ID" value="NZ_CAMLOK010000015.1"/>
</dbReference>
<sequence>MTKVIDDYIFELEQDLSGLPEKERQDVLEFYREFLLDGDFVRRSTIEQELGTPKQLSIKILADYSTNSDSASVKATTPRSNLKAIWYILLGICAAPIGIPLILLIFAFLAVCLAFLVTLAVIVFTFFLKQGFLLVKAIALLFTGSWAAGSLYLGKALIAIGIVLLLLPWLVKSVDFLIAKCTTAMRNLGKNVLKKNYFQTNKNHKEN</sequence>
<keyword evidence="3" id="KW-1185">Reference proteome</keyword>
<accession>A0A0F4LU10</accession>
<comment type="caution">
    <text evidence="2">The sequence shown here is derived from an EMBL/GenBank/DDBJ whole genome shotgun (WGS) entry which is preliminary data.</text>
</comment>
<evidence type="ECO:0000313" key="3">
    <source>
        <dbReference type="Proteomes" id="UP000033682"/>
    </source>
</evidence>
<feature type="transmembrane region" description="Helical" evidence="1">
    <location>
        <begin position="84"/>
        <end position="102"/>
    </location>
</feature>
<feature type="transmembrane region" description="Helical" evidence="1">
    <location>
        <begin position="158"/>
        <end position="178"/>
    </location>
</feature>
<dbReference type="Proteomes" id="UP000033682">
    <property type="component" value="Unassembled WGS sequence"/>
</dbReference>
<proteinExistence type="predicted"/>
<evidence type="ECO:0008006" key="4">
    <source>
        <dbReference type="Google" id="ProtNLM"/>
    </source>
</evidence>
<evidence type="ECO:0000256" key="1">
    <source>
        <dbReference type="SAM" id="Phobius"/>
    </source>
</evidence>
<gene>
    <name evidence="2" type="ORF">JF72_00800</name>
</gene>
<organism evidence="2 3">
    <name type="scientific">Lactobacillus apis</name>
    <dbReference type="NCBI Taxonomy" id="303541"/>
    <lineage>
        <taxon>Bacteria</taxon>
        <taxon>Bacillati</taxon>
        <taxon>Bacillota</taxon>
        <taxon>Bacilli</taxon>
        <taxon>Lactobacillales</taxon>
        <taxon>Lactobacillaceae</taxon>
        <taxon>Lactobacillus</taxon>
    </lineage>
</organism>
<protein>
    <recommendedName>
        <fullName evidence="4">DUF1700 domain-containing protein</fullName>
    </recommendedName>
</protein>